<organism evidence="2 3">
    <name type="scientific">Vitis vinifera</name>
    <name type="common">Grape</name>
    <dbReference type="NCBI Taxonomy" id="29760"/>
    <lineage>
        <taxon>Eukaryota</taxon>
        <taxon>Viridiplantae</taxon>
        <taxon>Streptophyta</taxon>
        <taxon>Embryophyta</taxon>
        <taxon>Tracheophyta</taxon>
        <taxon>Spermatophyta</taxon>
        <taxon>Magnoliopsida</taxon>
        <taxon>eudicotyledons</taxon>
        <taxon>Gunneridae</taxon>
        <taxon>Pentapetalae</taxon>
        <taxon>rosids</taxon>
        <taxon>Vitales</taxon>
        <taxon>Vitaceae</taxon>
        <taxon>Viteae</taxon>
        <taxon>Vitis</taxon>
    </lineage>
</organism>
<dbReference type="EMBL" id="QGNW01000396">
    <property type="protein sequence ID" value="RVW73258.1"/>
    <property type="molecule type" value="Genomic_DNA"/>
</dbReference>
<protein>
    <submittedName>
        <fullName evidence="2">Uncharacterized protein</fullName>
    </submittedName>
</protein>
<feature type="region of interest" description="Disordered" evidence="1">
    <location>
        <begin position="185"/>
        <end position="210"/>
    </location>
</feature>
<sequence>MQGEKQGEEENRVKKTEDKQLQSSCALLEHFPKSIFYILYTISKLRKSRIQCFKRLFVQCYGIPPEATRYMPQAGTLRTSRWKPISQPCEFNLLLRKYFAALLSVCEISQTPFSPAKCHSCNSLARKCPRKGKLPSYINSLASTVNGTLGEETSISYLLRAFDGKSKVKDHLEWQVLGERYEPLQGAPAGHESVETPSGHESNGAVAGDRTPNQMVPLPLPLLGTNQMAPLPGMVPLYSDITFSRVLVIFITSLIAEEAMNFMSYVAEVSREWGEPNARDMGRMTSQPKAKGEMYILNDGMNMKAEIAAMVRRLEELEMTNMQPVQAISQTPLQAMPCAICLSYEHLVDECPTIPAKREMFGDCNTYNSNWRDHPNFSWKPQPPQYQQPAQAPQQASNLEQAMVNLCKVVGDFVGKQEATNARVDQRMDRVDQRIDRVESTLNKRMDEMQNDLSQKLDILQDSISRLANLNIVQEKENSPSQPYQNSMSIHEMEAQEGESSMVKEIEEVITLRSGKEVDLPTCKLEHKVDSETEKENREEIKERKMGKA</sequence>
<dbReference type="Proteomes" id="UP000288805">
    <property type="component" value="Unassembled WGS sequence"/>
</dbReference>
<comment type="caution">
    <text evidence="2">The sequence shown here is derived from an EMBL/GenBank/DDBJ whole genome shotgun (WGS) entry which is preliminary data.</text>
</comment>
<feature type="region of interest" description="Disordered" evidence="1">
    <location>
        <begin position="527"/>
        <end position="549"/>
    </location>
</feature>
<dbReference type="AlphaFoldDB" id="A0A438GM51"/>
<evidence type="ECO:0000256" key="1">
    <source>
        <dbReference type="SAM" id="MobiDB-lite"/>
    </source>
</evidence>
<proteinExistence type="predicted"/>
<evidence type="ECO:0000313" key="3">
    <source>
        <dbReference type="Proteomes" id="UP000288805"/>
    </source>
</evidence>
<gene>
    <name evidence="2" type="ORF">CK203_059166</name>
</gene>
<name>A0A438GM51_VITVI</name>
<evidence type="ECO:0000313" key="2">
    <source>
        <dbReference type="EMBL" id="RVW73258.1"/>
    </source>
</evidence>
<accession>A0A438GM51</accession>
<reference evidence="2 3" key="1">
    <citation type="journal article" date="2018" name="PLoS Genet.">
        <title>Population sequencing reveals clonal diversity and ancestral inbreeding in the grapevine cultivar Chardonnay.</title>
        <authorList>
            <person name="Roach M.J."/>
            <person name="Johnson D.L."/>
            <person name="Bohlmann J."/>
            <person name="van Vuuren H.J."/>
            <person name="Jones S.J."/>
            <person name="Pretorius I.S."/>
            <person name="Schmidt S.A."/>
            <person name="Borneman A.R."/>
        </authorList>
    </citation>
    <scope>NUCLEOTIDE SEQUENCE [LARGE SCALE GENOMIC DNA]</scope>
    <source>
        <strain evidence="3">cv. Chardonnay</strain>
        <tissue evidence="2">Leaf</tissue>
    </source>
</reference>